<dbReference type="AlphaFoldDB" id="I3V5N2"/>
<dbReference type="EMBL" id="CP003589">
    <property type="protein sequence ID" value="AFK73053.1"/>
    <property type="molecule type" value="Genomic_DNA"/>
</dbReference>
<reference evidence="1 2" key="1">
    <citation type="journal article" date="2012" name="J. Bacteriol.">
        <title>Complete Genome Sequence of the Naphthalene-Degrading Pseudomonas putida Strain ND6.</title>
        <authorList>
            <person name="Li S."/>
            <person name="Zhao H."/>
            <person name="Li Y."/>
            <person name="Niu S."/>
            <person name="Cai B."/>
        </authorList>
    </citation>
    <scope>NUCLEOTIDE SEQUENCE [LARGE SCALE GENOMIC DNA]</scope>
    <source>
        <strain evidence="1 2">ND6</strain>
        <plasmid evidence="1 2">pND6-2</plasmid>
    </source>
</reference>
<accession>I3V5N2</accession>
<gene>
    <name evidence="1" type="ORF">YSA_p00181</name>
</gene>
<keyword evidence="1" id="KW-0614">Plasmid</keyword>
<proteinExistence type="predicted"/>
<sequence>MHRGENGMTAEETNGAVLRGLIEKAGMTQLEALELVNVGQAKPIAVSTWKAYLASRESKRWRDCPDTILVHAKSRLAADSRDSIATNQTTDTQGRGQ</sequence>
<organism evidence="1 2">
    <name type="scientific">Pseudomonas putida ND6</name>
    <dbReference type="NCBI Taxonomy" id="231023"/>
    <lineage>
        <taxon>Bacteria</taxon>
        <taxon>Pseudomonadati</taxon>
        <taxon>Pseudomonadota</taxon>
        <taxon>Gammaproteobacteria</taxon>
        <taxon>Pseudomonadales</taxon>
        <taxon>Pseudomonadaceae</taxon>
        <taxon>Pseudomonas</taxon>
    </lineage>
</organism>
<dbReference type="Proteomes" id="UP000005268">
    <property type="component" value="Plasmid pND6-2"/>
</dbReference>
<name>I3V5N2_PSEPU</name>
<dbReference type="KEGG" id="ppi:YSA_p00181"/>
<evidence type="ECO:0000313" key="1">
    <source>
        <dbReference type="EMBL" id="AFK73053.1"/>
    </source>
</evidence>
<protein>
    <submittedName>
        <fullName evidence="1">Uncharacterized protein</fullName>
    </submittedName>
</protein>
<dbReference type="HOGENOM" id="CLU_2438446_0_0_6"/>
<geneLocation type="plasmid" evidence="1 2">
    <name>pND6-2</name>
</geneLocation>
<evidence type="ECO:0000313" key="2">
    <source>
        <dbReference type="Proteomes" id="UP000005268"/>
    </source>
</evidence>